<keyword evidence="4" id="KW-0548">Nucleotidyltransferase</keyword>
<comment type="similarity">
    <text evidence="7">Belongs to the DNA polymerase HolA subunit family.</text>
</comment>
<evidence type="ECO:0000259" key="9">
    <source>
        <dbReference type="Pfam" id="PF06144"/>
    </source>
</evidence>
<dbReference type="PANTHER" id="PTHR34388:SF1">
    <property type="entry name" value="DNA POLYMERASE III SUBUNIT DELTA"/>
    <property type="match status" value="1"/>
</dbReference>
<evidence type="ECO:0000256" key="4">
    <source>
        <dbReference type="ARBA" id="ARBA00022695"/>
    </source>
</evidence>
<dbReference type="GO" id="GO:0009360">
    <property type="term" value="C:DNA polymerase III complex"/>
    <property type="evidence" value="ECO:0007669"/>
    <property type="project" value="InterPro"/>
</dbReference>
<evidence type="ECO:0000256" key="5">
    <source>
        <dbReference type="ARBA" id="ARBA00022705"/>
    </source>
</evidence>
<keyword evidence="5" id="KW-0235">DNA replication</keyword>
<dbReference type="PANTHER" id="PTHR34388">
    <property type="entry name" value="DNA POLYMERASE III SUBUNIT DELTA"/>
    <property type="match status" value="1"/>
</dbReference>
<gene>
    <name evidence="11" type="ORF">A2918_03715</name>
</gene>
<keyword evidence="6" id="KW-0239">DNA-directed DNA polymerase</keyword>
<dbReference type="InterPro" id="IPR005790">
    <property type="entry name" value="DNA_polIII_delta"/>
</dbReference>
<dbReference type="NCBIfam" id="TIGR01128">
    <property type="entry name" value="holA"/>
    <property type="match status" value="1"/>
</dbReference>
<proteinExistence type="inferred from homology"/>
<feature type="domain" description="DNA polymerase III delta subunit-like C-terminal" evidence="10">
    <location>
        <begin position="210"/>
        <end position="316"/>
    </location>
</feature>
<dbReference type="Proteomes" id="UP000178227">
    <property type="component" value="Unassembled WGS sequence"/>
</dbReference>
<organism evidence="11 12">
    <name type="scientific">Candidatus Yanofskybacteria bacterium RIFCSPLOWO2_01_FULL_42_49</name>
    <dbReference type="NCBI Taxonomy" id="1802694"/>
    <lineage>
        <taxon>Bacteria</taxon>
        <taxon>Candidatus Yanofskyibacteriota</taxon>
    </lineage>
</organism>
<comment type="catalytic activity">
    <reaction evidence="8">
        <text>DNA(n) + a 2'-deoxyribonucleoside 5'-triphosphate = DNA(n+1) + diphosphate</text>
        <dbReference type="Rhea" id="RHEA:22508"/>
        <dbReference type="Rhea" id="RHEA-COMP:17339"/>
        <dbReference type="Rhea" id="RHEA-COMP:17340"/>
        <dbReference type="ChEBI" id="CHEBI:33019"/>
        <dbReference type="ChEBI" id="CHEBI:61560"/>
        <dbReference type="ChEBI" id="CHEBI:173112"/>
        <dbReference type="EC" id="2.7.7.7"/>
    </reaction>
</comment>
<dbReference type="GO" id="GO:0003887">
    <property type="term" value="F:DNA-directed DNA polymerase activity"/>
    <property type="evidence" value="ECO:0007669"/>
    <property type="project" value="UniProtKB-KW"/>
</dbReference>
<dbReference type="Gene3D" id="1.20.272.10">
    <property type="match status" value="1"/>
</dbReference>
<evidence type="ECO:0000256" key="6">
    <source>
        <dbReference type="ARBA" id="ARBA00022932"/>
    </source>
</evidence>
<dbReference type="GO" id="GO:0006261">
    <property type="term" value="P:DNA-templated DNA replication"/>
    <property type="evidence" value="ECO:0007669"/>
    <property type="project" value="TreeGrafter"/>
</dbReference>
<sequence>MLVIDYFLKMLIFLYGSDGYRLKESVGAVVDSYQKKHKSGINLYRFDLSSDKNYNDLASAVKSVSFFDEVKLVIVKNIFDNKIYADNLSDLIKDFNLDKIKDVALVFVEDKTQKDLEKKNSGLFSLLGSKSGLIRNIEYLSGTKLLNWVKVKFEENGHNTSSAVANLLIDAVGNESYALANEVEKLGNYKKGAIITEKDINLLVGHKENNNIFDLVDSVGNRDKARSFEMMYRLLNEGRDGHYLLSMLVYHFENLLSVSGGSTPNGMHPFVARKSASQACKFTKEDLLSKFNYLAELDVSSKSGLINLEDSLYNFVLA</sequence>
<comment type="caution">
    <text evidence="11">The sequence shown here is derived from an EMBL/GenBank/DDBJ whole genome shotgun (WGS) entry which is preliminary data.</text>
</comment>
<dbReference type="GO" id="GO:0003677">
    <property type="term" value="F:DNA binding"/>
    <property type="evidence" value="ECO:0007669"/>
    <property type="project" value="InterPro"/>
</dbReference>
<evidence type="ECO:0000256" key="2">
    <source>
        <dbReference type="ARBA" id="ARBA00017703"/>
    </source>
</evidence>
<dbReference type="Gene3D" id="3.40.50.300">
    <property type="entry name" value="P-loop containing nucleotide triphosphate hydrolases"/>
    <property type="match status" value="1"/>
</dbReference>
<dbReference type="SUPFAM" id="SSF48019">
    <property type="entry name" value="post-AAA+ oligomerization domain-like"/>
    <property type="match status" value="1"/>
</dbReference>
<accession>A0A1F8GEF8</accession>
<reference evidence="11 12" key="1">
    <citation type="journal article" date="2016" name="Nat. Commun.">
        <title>Thousands of microbial genomes shed light on interconnected biogeochemical processes in an aquifer system.</title>
        <authorList>
            <person name="Anantharaman K."/>
            <person name="Brown C.T."/>
            <person name="Hug L.A."/>
            <person name="Sharon I."/>
            <person name="Castelle C.J."/>
            <person name="Probst A.J."/>
            <person name="Thomas B.C."/>
            <person name="Singh A."/>
            <person name="Wilkins M.J."/>
            <person name="Karaoz U."/>
            <person name="Brodie E.L."/>
            <person name="Williams K.H."/>
            <person name="Hubbard S.S."/>
            <person name="Banfield J.F."/>
        </authorList>
    </citation>
    <scope>NUCLEOTIDE SEQUENCE [LARGE SCALE GENOMIC DNA]</scope>
</reference>
<evidence type="ECO:0000259" key="10">
    <source>
        <dbReference type="Pfam" id="PF21694"/>
    </source>
</evidence>
<dbReference type="InterPro" id="IPR010372">
    <property type="entry name" value="DNA_pol3_delta_N"/>
</dbReference>
<dbReference type="InterPro" id="IPR008921">
    <property type="entry name" value="DNA_pol3_clamp-load_cplx_C"/>
</dbReference>
<dbReference type="Pfam" id="PF21694">
    <property type="entry name" value="DNA_pol3_delta_C"/>
    <property type="match status" value="1"/>
</dbReference>
<evidence type="ECO:0000313" key="12">
    <source>
        <dbReference type="Proteomes" id="UP000178227"/>
    </source>
</evidence>
<dbReference type="SUPFAM" id="SSF52540">
    <property type="entry name" value="P-loop containing nucleoside triphosphate hydrolases"/>
    <property type="match status" value="1"/>
</dbReference>
<evidence type="ECO:0000256" key="3">
    <source>
        <dbReference type="ARBA" id="ARBA00022679"/>
    </source>
</evidence>
<dbReference type="AlphaFoldDB" id="A0A1F8GEF8"/>
<name>A0A1F8GEF8_9BACT</name>
<dbReference type="InterPro" id="IPR027417">
    <property type="entry name" value="P-loop_NTPase"/>
</dbReference>
<dbReference type="Gene3D" id="1.10.8.60">
    <property type="match status" value="1"/>
</dbReference>
<feature type="domain" description="DNA polymerase III delta N-terminal" evidence="9">
    <location>
        <begin position="13"/>
        <end position="131"/>
    </location>
</feature>
<dbReference type="InterPro" id="IPR048466">
    <property type="entry name" value="DNA_pol3_delta-like_C"/>
</dbReference>
<dbReference type="EMBL" id="MGKI01000004">
    <property type="protein sequence ID" value="OGN23118.1"/>
    <property type="molecule type" value="Genomic_DNA"/>
</dbReference>
<evidence type="ECO:0000256" key="1">
    <source>
        <dbReference type="ARBA" id="ARBA00012417"/>
    </source>
</evidence>
<dbReference type="Pfam" id="PF06144">
    <property type="entry name" value="DNA_pol3_delta"/>
    <property type="match status" value="1"/>
</dbReference>
<dbReference type="EC" id="2.7.7.7" evidence="1"/>
<evidence type="ECO:0000256" key="7">
    <source>
        <dbReference type="ARBA" id="ARBA00034754"/>
    </source>
</evidence>
<evidence type="ECO:0000256" key="8">
    <source>
        <dbReference type="ARBA" id="ARBA00049244"/>
    </source>
</evidence>
<protein>
    <recommendedName>
        <fullName evidence="2">DNA polymerase III subunit delta</fullName>
        <ecNumber evidence="1">2.7.7.7</ecNumber>
    </recommendedName>
</protein>
<evidence type="ECO:0000313" key="11">
    <source>
        <dbReference type="EMBL" id="OGN23118.1"/>
    </source>
</evidence>
<dbReference type="STRING" id="1802694.A2918_03715"/>
<keyword evidence="3" id="KW-0808">Transferase</keyword>